<reference evidence="2" key="8">
    <citation type="submission" date="2012-08" db="EMBL/GenBank/DDBJ databases">
        <title>The Second Rice Annotation Project Meeting (RAP2).</title>
        <authorList>
            <consortium name="The Rice Annotation Project (RAP)"/>
        </authorList>
    </citation>
    <scope>NUCLEOTIDE SEQUENCE</scope>
</reference>
<reference evidence="2 3" key="2">
    <citation type="journal article" date="2005" name="Nature">
        <title>The map-based sequence of the rice genome.</title>
        <authorList>
            <consortium name="International rice genome sequencing project (IRGSP)"/>
            <person name="Matsumoto T."/>
            <person name="Wu J."/>
            <person name="Kanamori H."/>
            <person name="Katayose Y."/>
            <person name="Fujisawa M."/>
            <person name="Namiki N."/>
            <person name="Mizuno H."/>
            <person name="Yamamoto K."/>
            <person name="Antonio B.A."/>
            <person name="Baba T."/>
            <person name="Sakata K."/>
            <person name="Nagamura Y."/>
            <person name="Aoki H."/>
            <person name="Arikawa K."/>
            <person name="Arita K."/>
            <person name="Bito T."/>
            <person name="Chiden Y."/>
            <person name="Fujitsuka N."/>
            <person name="Fukunaka R."/>
            <person name="Hamada M."/>
            <person name="Harada C."/>
            <person name="Hayashi A."/>
            <person name="Hijishita S."/>
            <person name="Honda M."/>
            <person name="Hosokawa S."/>
            <person name="Ichikawa Y."/>
            <person name="Idonuma A."/>
            <person name="Iijima M."/>
            <person name="Ikeda M."/>
            <person name="Ikeno M."/>
            <person name="Ito K."/>
            <person name="Ito S."/>
            <person name="Ito T."/>
            <person name="Ito Y."/>
            <person name="Ito Y."/>
            <person name="Iwabuchi A."/>
            <person name="Kamiya K."/>
            <person name="Karasawa W."/>
            <person name="Kurita K."/>
            <person name="Katagiri S."/>
            <person name="Kikuta A."/>
            <person name="Kobayashi H."/>
            <person name="Kobayashi N."/>
            <person name="Machita K."/>
            <person name="Maehara T."/>
            <person name="Masukawa M."/>
            <person name="Mizubayashi T."/>
            <person name="Mukai Y."/>
            <person name="Nagasaki H."/>
            <person name="Nagata Y."/>
            <person name="Naito S."/>
            <person name="Nakashima M."/>
            <person name="Nakama Y."/>
            <person name="Nakamichi Y."/>
            <person name="Nakamura M."/>
            <person name="Meguro A."/>
            <person name="Negishi M."/>
            <person name="Ohta I."/>
            <person name="Ohta T."/>
            <person name="Okamoto M."/>
            <person name="Ono N."/>
            <person name="Saji S."/>
            <person name="Sakaguchi M."/>
            <person name="Sakai K."/>
            <person name="Shibata M."/>
            <person name="Shimokawa T."/>
            <person name="Song J."/>
            <person name="Takazaki Y."/>
            <person name="Terasawa K."/>
            <person name="Tsugane M."/>
            <person name="Tsuji K."/>
            <person name="Ueda S."/>
            <person name="Waki K."/>
            <person name="Yamagata H."/>
            <person name="Yamamoto M."/>
            <person name="Yamamoto S."/>
            <person name="Yamane H."/>
            <person name="Yoshiki S."/>
            <person name="Yoshihara R."/>
            <person name="Yukawa K."/>
            <person name="Zhong H."/>
            <person name="Yano M."/>
            <person name="Yuan Q."/>
            <person name="Ouyang S."/>
            <person name="Liu J."/>
            <person name="Jones K.M."/>
            <person name="Gansberger K."/>
            <person name="Moffat K."/>
            <person name="Hill J."/>
            <person name="Bera J."/>
            <person name="Fadrosh D."/>
            <person name="Jin S."/>
            <person name="Johri S."/>
            <person name="Kim M."/>
            <person name="Overton L."/>
            <person name="Reardon M."/>
            <person name="Tsitrin T."/>
            <person name="Vuong H."/>
            <person name="Weaver B."/>
            <person name="Ciecko A."/>
            <person name="Tallon L."/>
            <person name="Jackson J."/>
            <person name="Pai G."/>
            <person name="Aken S.V."/>
            <person name="Utterback T."/>
            <person name="Reidmuller S."/>
            <person name="Feldblyum T."/>
            <person name="Hsiao J."/>
            <person name="Zismann V."/>
            <person name="Iobst S."/>
            <person name="de Vazeille A.R."/>
            <person name="Buell C.R."/>
            <person name="Ying K."/>
            <person name="Li Y."/>
            <person name="Lu T."/>
            <person name="Huang Y."/>
            <person name="Zhao Q."/>
            <person name="Feng Q."/>
            <person name="Zhang L."/>
            <person name="Zhu J."/>
            <person name="Weng Q."/>
            <person name="Mu J."/>
            <person name="Lu Y."/>
            <person name="Fan D."/>
            <person name="Liu Y."/>
            <person name="Guan J."/>
            <person name="Zhang Y."/>
            <person name="Yu S."/>
            <person name="Liu X."/>
            <person name="Zhang Y."/>
            <person name="Hong G."/>
            <person name="Han B."/>
            <person name="Choisne N."/>
            <person name="Demange N."/>
            <person name="Orjeda G."/>
            <person name="Samain S."/>
            <person name="Cattolico L."/>
            <person name="Pelletier E."/>
            <person name="Couloux A."/>
            <person name="Segurens B."/>
            <person name="Wincker P."/>
            <person name="D'Hont A."/>
            <person name="Scarpelli C."/>
            <person name="Weissenbach J."/>
            <person name="Salanoubat M."/>
            <person name="Quetier F."/>
            <person name="Yu Y."/>
            <person name="Kim H.R."/>
            <person name="Rambo T."/>
            <person name="Currie J."/>
            <person name="Collura K."/>
            <person name="Luo M."/>
            <person name="Yang T."/>
            <person name="Ammiraju J.S.S."/>
            <person name="Engler F."/>
            <person name="Soderlund C."/>
            <person name="Wing R.A."/>
            <person name="Palmer L.E."/>
            <person name="de la Bastide M."/>
            <person name="Spiegel L."/>
            <person name="Nascimento L."/>
            <person name="Zutavern T."/>
            <person name="O'Shaughnessy A."/>
            <person name="Dike S."/>
            <person name="Dedhia N."/>
            <person name="Preston R."/>
            <person name="Balija V."/>
            <person name="McCombie W.R."/>
            <person name="Chow T."/>
            <person name="Chen H."/>
            <person name="Chung M."/>
            <person name="Chen C."/>
            <person name="Shaw J."/>
            <person name="Wu H."/>
            <person name="Hsiao K."/>
            <person name="Chao Y."/>
            <person name="Chu M."/>
            <person name="Cheng C."/>
            <person name="Hour A."/>
            <person name="Lee P."/>
            <person name="Lin S."/>
            <person name="Lin Y."/>
            <person name="Liou J."/>
            <person name="Liu S."/>
            <person name="Hsing Y."/>
            <person name="Raghuvanshi S."/>
            <person name="Mohanty A."/>
            <person name="Bharti A.K."/>
            <person name="Gaur A."/>
            <person name="Gupta V."/>
            <person name="Kumar D."/>
            <person name="Ravi V."/>
            <person name="Vij S."/>
            <person name="Kapur A."/>
            <person name="Khurana P."/>
            <person name="Khurana P."/>
            <person name="Khurana J.P."/>
            <person name="Tyagi A.K."/>
            <person name="Gaikwad K."/>
            <person name="Singh A."/>
            <person name="Dalal V."/>
            <person name="Srivastava S."/>
            <person name="Dixit A."/>
            <person name="Pal A.K."/>
            <person name="Ghazi I.A."/>
            <person name="Yadav M."/>
            <person name="Pandit A."/>
            <person name="Bhargava A."/>
            <person name="Sureshbabu K."/>
            <person name="Batra K."/>
            <person name="Sharma T.R."/>
            <person name="Mohapatra T."/>
            <person name="Singh N.K."/>
            <person name="Messing J."/>
            <person name="Nelson A.B."/>
            <person name="Fuks G."/>
            <person name="Kavchok S."/>
            <person name="Keizer G."/>
            <person name="Linton E."/>
            <person name="Llaca V."/>
            <person name="Song R."/>
            <person name="Tanyolac B."/>
            <person name="Young S."/>
            <person name="Ho-Il K."/>
            <person name="Hahn J.H."/>
            <person name="Sangsakoo G."/>
            <person name="Vanavichit A."/>
            <person name="de Mattos Luiz.A.T."/>
            <person name="Zimmer P.D."/>
            <person name="Malone G."/>
            <person name="Dellagostin O."/>
            <person name="de Oliveira A.C."/>
            <person name="Bevan M."/>
            <person name="Bancroft I."/>
            <person name="Minx P."/>
            <person name="Cordum H."/>
            <person name="Wilson R."/>
            <person name="Cheng Z."/>
            <person name="Jin W."/>
            <person name="Jiang J."/>
            <person name="Leong S.A."/>
            <person name="Iwama H."/>
            <person name="Gojobori T."/>
            <person name="Itoh T."/>
            <person name="Niimura Y."/>
            <person name="Fujii Y."/>
            <person name="Habara T."/>
            <person name="Sakai H."/>
            <person name="Sato Y."/>
            <person name="Wilson G."/>
            <person name="Kumar K."/>
            <person name="McCouch S."/>
            <person name="Juretic N."/>
            <person name="Hoen D."/>
            <person name="Wright S."/>
            <person name="Bruskiewich R."/>
            <person name="Bureau T."/>
            <person name="Miyao A."/>
            <person name="Hirochika H."/>
            <person name="Nishikawa T."/>
            <person name="Kadowaki K."/>
            <person name="Sugiura M."/>
            <person name="Burr B."/>
            <person name="Sasaki T."/>
        </authorList>
    </citation>
    <scope>NUCLEOTIDE SEQUENCE [LARGE SCALE GENOMIC DNA]</scope>
    <source>
        <strain evidence="3">cv. Nipponbare</strain>
    </source>
</reference>
<gene>
    <name evidence="2" type="ordered locus">Os01g0786000</name>
    <name evidence="1" type="ORF">B1070A12.32</name>
</gene>
<proteinExistence type="predicted"/>
<reference evidence="2" key="3">
    <citation type="journal article" date="2006" name="Nucleic Acids Res.">
        <title>The Rice Annotation Project Database (RAP-DB): hub for Oryza sativa ssp. japonica genome information.</title>
        <authorList>
            <person name="Ohyanagi H."/>
            <person name="Tanaka T."/>
            <person name="Sakai H."/>
            <person name="Shigemoto Y."/>
            <person name="Yamaguchi K."/>
            <person name="Habara T."/>
            <person name="Fujii Y."/>
            <person name="Antonio B.A."/>
            <person name="Nagamura Y."/>
            <person name="Imanishi T."/>
            <person name="Ikeo K."/>
            <person name="Itoh T."/>
            <person name="Gojobori T."/>
            <person name="Sasaki T."/>
        </authorList>
    </citation>
    <scope>NUCLEOTIDE SEQUENCE</scope>
</reference>
<accession>A0A0P0V914</accession>
<dbReference type="EMBL" id="AP003406">
    <property type="protein sequence ID" value="BAD53371.1"/>
    <property type="molecule type" value="Genomic_DNA"/>
</dbReference>
<reference evidence="3" key="6">
    <citation type="journal article" date="2008" name="Nucleic Acids Res.">
        <title>The rice annotation project database (RAP-DB): 2008 update.</title>
        <authorList>
            <consortium name="The rice annotation project (RAP)"/>
        </authorList>
    </citation>
    <scope>GENOME REANNOTATION</scope>
    <source>
        <strain evidence="3">cv. Nipponbare</strain>
    </source>
</reference>
<dbReference type="EMBL" id="AP008207">
    <property type="protein sequence ID" value="BAF06384.1"/>
    <property type="molecule type" value="Genomic_DNA"/>
</dbReference>
<reference evidence="2" key="5">
    <citation type="journal article" date="2008" name="Nucleic Acids Res.">
        <title>The Rice Annotation Project Database (RAP-DB): 2008 update.</title>
        <authorList>
            <consortium name="The Rice Annotation Project (RAP)"/>
            <person name="Tanaka T."/>
            <person name="Antonio B.A."/>
            <person name="Kikuchi S."/>
            <person name="Matsumoto T."/>
            <person name="Nagamura Y."/>
            <person name="Numa H."/>
            <person name="Sakai H."/>
            <person name="Wu J."/>
            <person name="Itoh T."/>
            <person name="Sasaki T."/>
            <person name="Aono R."/>
            <person name="Fujii Y."/>
            <person name="Habara T."/>
            <person name="Harada E."/>
            <person name="Kanno M."/>
            <person name="Kawahara Y."/>
            <person name="Kawashima H."/>
            <person name="Kubooka H."/>
            <person name="Matsuya A."/>
            <person name="Nakaoka H."/>
            <person name="Saichi N."/>
            <person name="Sanbonmatsu R."/>
            <person name="Sato Y."/>
            <person name="Shinso Y."/>
            <person name="Suzuki M."/>
            <person name="Takeda J."/>
            <person name="Tanino M."/>
            <person name="Todokoro F."/>
            <person name="Yamaguchi K."/>
            <person name="Yamamoto N."/>
            <person name="Yamasaki C."/>
            <person name="Imanishi T."/>
            <person name="Okido T."/>
            <person name="Tada M."/>
            <person name="Ikeo K."/>
            <person name="Tateno Y."/>
            <person name="Gojobori T."/>
            <person name="Lin Y.C."/>
            <person name="Wei F.J."/>
            <person name="Hsing Y.I."/>
            <person name="Zhao Q."/>
            <person name="Han B."/>
            <person name="Kramer M.R."/>
            <person name="McCombie R.W."/>
            <person name="Lonsdale D."/>
            <person name="O'Donovan C.C."/>
            <person name="Whitfield E.J."/>
            <person name="Apweiler R."/>
            <person name="Koyanagi K.O."/>
            <person name="Khurana J.P."/>
            <person name="Raghuvanshi S."/>
            <person name="Singh N.K."/>
            <person name="Tyagi A.K."/>
            <person name="Haberer G."/>
            <person name="Fujisawa M."/>
            <person name="Hosokawa S."/>
            <person name="Ito Y."/>
            <person name="Ikawa H."/>
            <person name="Shibata M."/>
            <person name="Yamamoto M."/>
            <person name="Bruskiewich R.M."/>
            <person name="Hoen D.R."/>
            <person name="Bureau TE."/>
            <person name="Namiki N."/>
            <person name="Ohyanagi H."/>
            <person name="Sakai Y."/>
            <person name="Nobushima S."/>
            <person name="Sakata K."/>
            <person name="Barrero R.A."/>
            <person name="Sato Y."/>
            <person name="Souvorov A."/>
            <person name="Smith-White B."/>
            <person name="Tatusova T."/>
            <person name="An S."/>
            <person name="An G."/>
            <person name="OOta S."/>
            <person name="Fuks G."/>
            <person name="Messing J."/>
            <person name="Christie K.R."/>
            <person name="Lieberherr D."/>
            <person name="Kim H."/>
            <person name="Zuccolo A."/>
            <person name="Wing R.A."/>
            <person name="Nobuta K."/>
            <person name="Green P.J."/>
            <person name="Lu C."/>
            <person name="Meyers BC."/>
            <person name="Chaparro C."/>
            <person name="Piegu B."/>
            <person name="Panaud O."/>
            <person name="Echeverria M."/>
        </authorList>
    </citation>
    <scope>NUCLEOTIDE SEQUENCE</scope>
</reference>
<organism evidence="1">
    <name type="scientific">Oryza sativa subsp. japonica</name>
    <name type="common">Rice</name>
    <dbReference type="NCBI Taxonomy" id="39947"/>
    <lineage>
        <taxon>Eukaryota</taxon>
        <taxon>Viridiplantae</taxon>
        <taxon>Streptophyta</taxon>
        <taxon>Embryophyta</taxon>
        <taxon>Tracheophyta</taxon>
        <taxon>Spermatophyta</taxon>
        <taxon>Magnoliopsida</taxon>
        <taxon>Liliopsida</taxon>
        <taxon>Poales</taxon>
        <taxon>Poaceae</taxon>
        <taxon>BOP clade</taxon>
        <taxon>Oryzoideae</taxon>
        <taxon>Oryzeae</taxon>
        <taxon>Oryzinae</taxon>
        <taxon>Oryza</taxon>
        <taxon>Oryza sativa</taxon>
    </lineage>
</organism>
<evidence type="ECO:0000313" key="3">
    <source>
        <dbReference type="Proteomes" id="UP000000763"/>
    </source>
</evidence>
<dbReference type="Gramene" id="Os01t0786000-01">
    <property type="protein sequence ID" value="Os01t0786000-01"/>
    <property type="gene ID" value="Os01g0786000"/>
</dbReference>
<name>A0A0P0V914_ORYSJ</name>
<reference evidence="1" key="1">
    <citation type="journal article" date="2002" name="Nature">
        <title>The genome sequence and structure of rice chromosome 1.</title>
        <authorList>
            <person name="Sasaki T."/>
            <person name="Matsumoto T."/>
            <person name="Yamamoto K."/>
            <person name="Sakata K."/>
            <person name="Baba T."/>
            <person name="Katayose Y."/>
            <person name="Wu J."/>
            <person name="Niimura Y."/>
            <person name="Cheng Z."/>
            <person name="Nagamura Y."/>
            <person name="Antonio B.A."/>
            <person name="Kanamori H."/>
            <person name="Hosokawa S."/>
            <person name="Masukawa M."/>
            <person name="Arikawa K."/>
            <person name="Chiden Y."/>
            <person name="Hayashi M."/>
            <person name="Okamoto M."/>
            <person name="Ando T."/>
            <person name="Aoki H."/>
            <person name="Arita K."/>
            <person name="Hamada M."/>
            <person name="Harada C."/>
            <person name="Hijishita S."/>
            <person name="Honda M."/>
            <person name="Ichikawa Y."/>
            <person name="Idonuma A."/>
            <person name="Iijima M."/>
            <person name="Ikeda M."/>
            <person name="Ikeno M."/>
            <person name="Itoh S."/>
            <person name="Itoh T."/>
            <person name="Itoh Y."/>
            <person name="Itoh Y."/>
            <person name="Iwabuchi A."/>
            <person name="Kamiya K."/>
            <person name="Karasawa W."/>
            <person name="Katagiri S."/>
            <person name="Kikuta A."/>
            <person name="Kobayashi N."/>
            <person name="Kono I."/>
            <person name="Machita K."/>
            <person name="Maehara T."/>
            <person name="Mizuno H."/>
            <person name="Mizubayashi T."/>
            <person name="Mukai Y."/>
            <person name="Nagasaki H."/>
            <person name="Nakashima M."/>
            <person name="Nakama Y."/>
            <person name="Nakamichi Y."/>
            <person name="Nakamura M."/>
            <person name="Namiki N."/>
            <person name="Negishi M."/>
            <person name="Ohta I."/>
            <person name="Ono N."/>
            <person name="Saji S."/>
            <person name="Sakai K."/>
            <person name="Shibata M."/>
            <person name="Shimokawa T."/>
            <person name="Shomura A."/>
            <person name="Song J."/>
            <person name="Takazaki Y."/>
            <person name="Terasawa K."/>
            <person name="Tsuji K."/>
            <person name="Waki K."/>
            <person name="Yamagata H."/>
            <person name="Yamane H."/>
            <person name="Yoshiki S."/>
            <person name="Yoshihara R."/>
            <person name="Yukawa K."/>
            <person name="Zhong H."/>
            <person name="Iwama H."/>
            <person name="Endo T."/>
            <person name="Ito H."/>
            <person name="Hahn J.H."/>
            <person name="Kim H.I."/>
            <person name="Eun M.Y."/>
            <person name="Yano M."/>
            <person name="Jiang J."/>
            <person name="Gojobori T."/>
        </authorList>
    </citation>
    <scope>NUCLEOTIDE SEQUENCE</scope>
</reference>
<reference evidence="2" key="4">
    <citation type="journal article" date="2007" name="Genome Res.">
        <title>Curated Genome Annotation of Oryza sativa ssp. japonica and Comparative Genome Analysis with Arabidopsis thaliana.</title>
        <authorList>
            <consortium name="The Rice Annotation Project (RAP)"/>
            <person name="Itoh T."/>
            <person name="Tanaka T."/>
            <person name="Barrero R.A."/>
            <person name="Yamasaki C."/>
            <person name="Fujii Y."/>
            <person name="Hilton P.B."/>
            <person name="Antonio B.A."/>
            <person name="Aono H."/>
            <person name="Apweiler R."/>
            <person name="Bruskiewich R."/>
            <person name="Bureau T."/>
            <person name="Burr F."/>
            <person name="Costa de Oliveira A."/>
            <person name="Fuks G."/>
            <person name="Habara T."/>
            <person name="Haberer G."/>
            <person name="Han B."/>
            <person name="Harada E."/>
            <person name="Hiraki A.T."/>
            <person name="Hirochika H."/>
            <person name="Hoen D."/>
            <person name="Hokari H."/>
            <person name="Hosokawa S."/>
            <person name="Hsing Y."/>
            <person name="Ikawa H."/>
            <person name="Ikeo K."/>
            <person name="Imanishi T."/>
            <person name="Ito Y."/>
            <person name="Jaiswal P."/>
            <person name="Kanno M."/>
            <person name="Kawahara Y."/>
            <person name="Kawamura T."/>
            <person name="Kawashima H."/>
            <person name="Khurana J.P."/>
            <person name="Kikuchi S."/>
            <person name="Komatsu S."/>
            <person name="Koyanagi K.O."/>
            <person name="Kubooka H."/>
            <person name="Lieberherr D."/>
            <person name="Lin Y.C."/>
            <person name="Lonsdale D."/>
            <person name="Matsumoto T."/>
            <person name="Matsuya A."/>
            <person name="McCombie W.R."/>
            <person name="Messing J."/>
            <person name="Miyao A."/>
            <person name="Mulder N."/>
            <person name="Nagamura Y."/>
            <person name="Nam J."/>
            <person name="Namiki N."/>
            <person name="Numa H."/>
            <person name="Nurimoto S."/>
            <person name="O'donovan C."/>
            <person name="Ohyanagi H."/>
            <person name="Okido T."/>
            <person name="Oota S."/>
            <person name="Osato N."/>
            <person name="Palmer L.E."/>
            <person name="Quetier F."/>
            <person name="Raghuvanshi S."/>
            <person name="Saichi N."/>
            <person name="Sakai H."/>
            <person name="Sakai Y."/>
            <person name="Sakata K."/>
            <person name="Sakurai T."/>
            <person name="Sato F."/>
            <person name="Sato Y."/>
            <person name="Schoof H."/>
            <person name="Seki M."/>
            <person name="Shibata M."/>
            <person name="Shimizu Y."/>
            <person name="Shinozaki K."/>
            <person name="Shinso Y."/>
            <person name="Singh N.K."/>
            <person name="Smith-White B."/>
            <person name="Takeda J."/>
            <person name="Tanino M."/>
            <person name="Tatusova T."/>
            <person name="Thongjuea S."/>
            <person name="Todokoro F."/>
            <person name="Tsugane M."/>
            <person name="Tyagi A.K."/>
            <person name="Vanavichit A."/>
            <person name="Wang A."/>
            <person name="Wing R.A."/>
            <person name="Yamaguchi K."/>
            <person name="Yamamoto M."/>
            <person name="Yamamoto N."/>
            <person name="Yu Y."/>
            <person name="Zhang H."/>
            <person name="Zhao Q."/>
            <person name="Higo K."/>
            <person name="Burr B."/>
            <person name="Gojobori T."/>
            <person name="Sasaki T."/>
        </authorList>
    </citation>
    <scope>NUCLEOTIDE SEQUENCE</scope>
</reference>
<evidence type="ECO:0000313" key="1">
    <source>
        <dbReference type="EMBL" id="BAD53371.1"/>
    </source>
</evidence>
<dbReference type="KEGG" id="dosa:Os01g0786000"/>
<dbReference type="Proteomes" id="UP000000763">
    <property type="component" value="Chromosome 1"/>
</dbReference>
<dbReference type="AlphaFoldDB" id="A0A0P0V914"/>
<evidence type="ECO:0000313" key="2">
    <source>
        <dbReference type="EMBL" id="BAF06384.1"/>
    </source>
</evidence>
<reference evidence="2" key="7">
    <citation type="submission" date="2012-08" db="EMBL/GenBank/DDBJ databases">
        <title>Oryza sativa nipponbare(GA3) genomic DNA, chromosome 1.</title>
        <authorList>
            <consortium name="IRGSP(International Rice Genome Sequencing Project)"/>
        </authorList>
    </citation>
    <scope>NUCLEOTIDE SEQUENCE</scope>
</reference>
<protein>
    <submittedName>
        <fullName evidence="2">Os01g0786000 protein</fullName>
    </submittedName>
</protein>
<dbReference type="Proteomes" id="UP000817658">
    <property type="component" value="Chromosome 1"/>
</dbReference>
<sequence length="251" mass="26870">MTLELSLADDHEAREQRPRVQQVELLDVGVGPDLAGERVEAGLSGELLEVLERLVHPAGDDPAHQQRLARRRRVVATDDGAGGGLDGLVGAAAGGRGEDADAGLAFLLGGESVADDAADGALVGGAEAGGARRAAERAGERGAVESEQLVAVGEAARVLLGQLARLQLHRLTVLLEARQRPLRVVHLEHTLDPHAAALRLEQARPADDLHDLPRRVPFHQLRHCHRSRHIHTHMHSRPLVSVDSARCLIET</sequence>